<dbReference type="InterPro" id="IPR006549">
    <property type="entry name" value="HAD-SF_hydro_IIIA"/>
</dbReference>
<dbReference type="GO" id="GO:0005975">
    <property type="term" value="P:carbohydrate metabolic process"/>
    <property type="evidence" value="ECO:0007669"/>
    <property type="project" value="InterPro"/>
</dbReference>
<dbReference type="SFLD" id="SFLDG01138">
    <property type="entry name" value="C1.6.2:_Deoxy-d-mannose-octulo"/>
    <property type="match status" value="1"/>
</dbReference>
<dbReference type="SUPFAM" id="SSF52374">
    <property type="entry name" value="Nucleotidylyl transferase"/>
    <property type="match status" value="1"/>
</dbReference>
<dbReference type="NCBIfam" id="TIGR00125">
    <property type="entry name" value="cyt_tran_rel"/>
    <property type="match status" value="1"/>
</dbReference>
<dbReference type="GO" id="GO:0016779">
    <property type="term" value="F:nucleotidyltransferase activity"/>
    <property type="evidence" value="ECO:0007669"/>
    <property type="project" value="UniProtKB-KW"/>
</dbReference>
<keyword evidence="5 15" id="KW-0808">Transferase</keyword>
<dbReference type="InterPro" id="IPR011914">
    <property type="entry name" value="RfaE_dom_II"/>
</dbReference>
<evidence type="ECO:0000313" key="16">
    <source>
        <dbReference type="Proteomes" id="UP000242288"/>
    </source>
</evidence>
<dbReference type="FunFam" id="3.40.50.1000:FF:000029">
    <property type="entry name" value="3-deoxy-D-manno-octulosonate 8-phosphate phosphatase KdsC"/>
    <property type="match status" value="1"/>
</dbReference>
<dbReference type="InterPro" id="IPR023214">
    <property type="entry name" value="HAD_sf"/>
</dbReference>
<dbReference type="Proteomes" id="UP000242288">
    <property type="component" value="Unassembled WGS sequence"/>
</dbReference>
<keyword evidence="10" id="KW-0067">ATP-binding</keyword>
<evidence type="ECO:0000256" key="7">
    <source>
        <dbReference type="ARBA" id="ARBA00022723"/>
    </source>
</evidence>
<proteinExistence type="inferred from homology"/>
<dbReference type="Gene3D" id="3.40.50.620">
    <property type="entry name" value="HUPs"/>
    <property type="match status" value="1"/>
</dbReference>
<comment type="caution">
    <text evidence="15">The sequence shown here is derived from an EMBL/GenBank/DDBJ whole genome shotgun (WGS) entry which is preliminary data.</text>
</comment>
<evidence type="ECO:0000256" key="12">
    <source>
        <dbReference type="ARBA" id="ARBA00023277"/>
    </source>
</evidence>
<dbReference type="GO" id="GO:0046872">
    <property type="term" value="F:metal ion binding"/>
    <property type="evidence" value="ECO:0007669"/>
    <property type="project" value="UniProtKB-KW"/>
</dbReference>
<keyword evidence="11" id="KW-0460">Magnesium</keyword>
<feature type="domain" description="Cytidyltransferase-like" evidence="14">
    <location>
        <begin position="26"/>
        <end position="146"/>
    </location>
</feature>
<accession>A0A2J6WGI3</accession>
<dbReference type="SFLD" id="SFLDG01136">
    <property type="entry name" value="C1.6:_Phosphoserine_Phosphatas"/>
    <property type="match status" value="1"/>
</dbReference>
<reference evidence="15 16" key="1">
    <citation type="submission" date="2018-01" db="EMBL/GenBank/DDBJ databases">
        <title>Metagenomic assembled genomes from two thermal pools in the Uzon Caldera, Kamchatka, Russia.</title>
        <authorList>
            <person name="Wilkins L."/>
            <person name="Ettinger C."/>
        </authorList>
    </citation>
    <scope>NUCLEOTIDE SEQUENCE [LARGE SCALE GENOMIC DNA]</scope>
    <source>
        <strain evidence="15">ZAV-04</strain>
    </source>
</reference>
<comment type="catalytic activity">
    <reaction evidence="13">
        <text>D-glycero-beta-D-manno-heptose 1-phosphate + ATP + H(+) = ADP-D-glycero-beta-D-manno-heptose + diphosphate</text>
        <dbReference type="Rhea" id="RHEA:27465"/>
        <dbReference type="ChEBI" id="CHEBI:15378"/>
        <dbReference type="ChEBI" id="CHEBI:30616"/>
        <dbReference type="ChEBI" id="CHEBI:33019"/>
        <dbReference type="ChEBI" id="CHEBI:59967"/>
        <dbReference type="ChEBI" id="CHEBI:61593"/>
        <dbReference type="EC" id="2.7.7.70"/>
    </reaction>
</comment>
<keyword evidence="12" id="KW-0119">Carbohydrate metabolism</keyword>
<keyword evidence="9" id="KW-0378">Hydrolase</keyword>
<dbReference type="NCBIfam" id="TIGR02199">
    <property type="entry name" value="rfaE_dom_II"/>
    <property type="match status" value="1"/>
</dbReference>
<dbReference type="EMBL" id="PNIO01000060">
    <property type="protein sequence ID" value="PMP69453.1"/>
    <property type="molecule type" value="Genomic_DNA"/>
</dbReference>
<dbReference type="GO" id="GO:0005524">
    <property type="term" value="F:ATP binding"/>
    <property type="evidence" value="ECO:0007669"/>
    <property type="project" value="UniProtKB-KW"/>
</dbReference>
<comment type="subunit">
    <text evidence="3">Homotetramer.</text>
</comment>
<dbReference type="CDD" id="cd01630">
    <property type="entry name" value="HAD_KDO-like"/>
    <property type="match status" value="1"/>
</dbReference>
<dbReference type="InterPro" id="IPR004821">
    <property type="entry name" value="Cyt_trans-like"/>
</dbReference>
<dbReference type="NCBIfam" id="TIGR01662">
    <property type="entry name" value="HAD-SF-IIIA"/>
    <property type="match status" value="1"/>
</dbReference>
<evidence type="ECO:0000256" key="5">
    <source>
        <dbReference type="ARBA" id="ARBA00022679"/>
    </source>
</evidence>
<evidence type="ECO:0000256" key="8">
    <source>
        <dbReference type="ARBA" id="ARBA00022741"/>
    </source>
</evidence>
<organism evidence="15 16">
    <name type="scientific">Thermodesulfovibrio aggregans</name>
    <dbReference type="NCBI Taxonomy" id="86166"/>
    <lineage>
        <taxon>Bacteria</taxon>
        <taxon>Pseudomonadati</taxon>
        <taxon>Nitrospirota</taxon>
        <taxon>Thermodesulfovibrionia</taxon>
        <taxon>Thermodesulfovibrionales</taxon>
        <taxon>Thermodesulfovibrionaceae</taxon>
        <taxon>Thermodesulfovibrio</taxon>
    </lineage>
</organism>
<dbReference type="AlphaFoldDB" id="A0A2J6WGI3"/>
<dbReference type="NCBIfam" id="TIGR01670">
    <property type="entry name" value="KdsC-phosphatas"/>
    <property type="match status" value="1"/>
</dbReference>
<protein>
    <recommendedName>
        <fullName evidence="4">D-glycero-beta-D-manno-heptose 1-phosphate adenylyltransferase</fullName>
        <ecNumber evidence="4">2.7.7.70</ecNumber>
    </recommendedName>
</protein>
<dbReference type="GO" id="GO:0016788">
    <property type="term" value="F:hydrolase activity, acting on ester bonds"/>
    <property type="evidence" value="ECO:0007669"/>
    <property type="project" value="InterPro"/>
</dbReference>
<name>A0A2J6WGI3_9BACT</name>
<comment type="similarity">
    <text evidence="2">Belongs to the KdsC family.</text>
</comment>
<dbReference type="SFLD" id="SFLDS00003">
    <property type="entry name" value="Haloacid_Dehalogenase"/>
    <property type="match status" value="1"/>
</dbReference>
<evidence type="ECO:0000256" key="2">
    <source>
        <dbReference type="ARBA" id="ARBA00005893"/>
    </source>
</evidence>
<comment type="cofactor">
    <cofactor evidence="1">
        <name>Mg(2+)</name>
        <dbReference type="ChEBI" id="CHEBI:18420"/>
    </cofactor>
</comment>
<evidence type="ECO:0000256" key="1">
    <source>
        <dbReference type="ARBA" id="ARBA00001946"/>
    </source>
</evidence>
<evidence type="ECO:0000256" key="13">
    <source>
        <dbReference type="ARBA" id="ARBA00047428"/>
    </source>
</evidence>
<dbReference type="PANTHER" id="PTHR43793:SF2">
    <property type="entry name" value="BIFUNCTIONAL PROTEIN HLDE"/>
    <property type="match status" value="1"/>
</dbReference>
<dbReference type="InterPro" id="IPR010023">
    <property type="entry name" value="KdsC_fam"/>
</dbReference>
<evidence type="ECO:0000313" key="15">
    <source>
        <dbReference type="EMBL" id="PMP69453.1"/>
    </source>
</evidence>
<keyword evidence="6 15" id="KW-0548">Nucleotidyltransferase</keyword>
<evidence type="ECO:0000256" key="6">
    <source>
        <dbReference type="ARBA" id="ARBA00022695"/>
    </source>
</evidence>
<dbReference type="PANTHER" id="PTHR43793">
    <property type="entry name" value="FAD SYNTHASE"/>
    <property type="match status" value="1"/>
</dbReference>
<dbReference type="EC" id="2.7.7.70" evidence="4"/>
<evidence type="ECO:0000256" key="3">
    <source>
        <dbReference type="ARBA" id="ARBA00011881"/>
    </source>
</evidence>
<dbReference type="Gene3D" id="3.40.50.1000">
    <property type="entry name" value="HAD superfamily/HAD-like"/>
    <property type="match status" value="1"/>
</dbReference>
<dbReference type="InterPro" id="IPR014729">
    <property type="entry name" value="Rossmann-like_a/b/a_fold"/>
</dbReference>
<dbReference type="Pfam" id="PF08282">
    <property type="entry name" value="Hydrolase_3"/>
    <property type="match status" value="1"/>
</dbReference>
<gene>
    <name evidence="15" type="primary">rfaE2</name>
    <name evidence="15" type="ORF">C0186_06690</name>
</gene>
<keyword evidence="8" id="KW-0547">Nucleotide-binding</keyword>
<dbReference type="SUPFAM" id="SSF56784">
    <property type="entry name" value="HAD-like"/>
    <property type="match status" value="1"/>
</dbReference>
<keyword evidence="7" id="KW-0479">Metal-binding</keyword>
<dbReference type="Pfam" id="PF01467">
    <property type="entry name" value="CTP_transf_like"/>
    <property type="match status" value="1"/>
</dbReference>
<dbReference type="InterPro" id="IPR050385">
    <property type="entry name" value="Archaeal_FAD_synthase"/>
</dbReference>
<sequence length="334" mass="38074">MSKILNPEKLKKEIDKLKKEGKKIVFTNGCFDIIHVGHIRYLKEAKKMGDILIIALNTDKSVGRIKPSRPINPENERAEVIASLQMVDFVTFFDEDTPYNLIKYLQPDVIVKGGDWKVEHIVGADIVKEVYSLPYFEGVSTTEIINRILNKYKTQQSQPPAEIIEKAKKLKFLILDVDGVLTRGDIILDEENNEFKIFNVRDGHGLVMLHKAGVNIAVITGRHSKALQRRMKELGITEIYQGTREKLKIFNEIVKTYELKKEEIAAMGDDIIDLSMLTRAGLSFAPEDAHEEVKKRVDYITLNKAGKGAVREICDIILKAKGLWDKFIDEYSNF</sequence>
<evidence type="ECO:0000256" key="9">
    <source>
        <dbReference type="ARBA" id="ARBA00022801"/>
    </source>
</evidence>
<evidence type="ECO:0000256" key="4">
    <source>
        <dbReference type="ARBA" id="ARBA00012519"/>
    </source>
</evidence>
<evidence type="ECO:0000259" key="14">
    <source>
        <dbReference type="Pfam" id="PF01467"/>
    </source>
</evidence>
<evidence type="ECO:0000256" key="11">
    <source>
        <dbReference type="ARBA" id="ARBA00022842"/>
    </source>
</evidence>
<dbReference type="InterPro" id="IPR036412">
    <property type="entry name" value="HAD-like_sf"/>
</dbReference>
<evidence type="ECO:0000256" key="10">
    <source>
        <dbReference type="ARBA" id="ARBA00022840"/>
    </source>
</evidence>
<dbReference type="GO" id="GO:0016773">
    <property type="term" value="F:phosphotransferase activity, alcohol group as acceptor"/>
    <property type="evidence" value="ECO:0007669"/>
    <property type="project" value="InterPro"/>
</dbReference>